<protein>
    <submittedName>
        <fullName evidence="5">Aldehyde oxidase and xanthine dehydrogenase, molybdopterin binding domain protein</fullName>
    </submittedName>
</protein>
<dbReference type="InterPro" id="IPR000674">
    <property type="entry name" value="Ald_Oxase/Xan_DH_a/b"/>
</dbReference>
<evidence type="ECO:0000313" key="5">
    <source>
        <dbReference type="EMBL" id="SBW09057.1"/>
    </source>
</evidence>
<dbReference type="Pfam" id="PF20256">
    <property type="entry name" value="MoCoBD_2"/>
    <property type="match status" value="1"/>
</dbReference>
<reference evidence="5" key="1">
    <citation type="submission" date="2016-04" db="EMBL/GenBank/DDBJ databases">
        <authorList>
            <person name="Evans L.H."/>
            <person name="Alamgir A."/>
            <person name="Owens N."/>
            <person name="Weber N.D."/>
            <person name="Virtaneva K."/>
            <person name="Barbian K."/>
            <person name="Babar A."/>
            <person name="Rosenke K."/>
        </authorList>
    </citation>
    <scope>NUCLEOTIDE SEQUENCE</scope>
    <source>
        <strain evidence="5">86</strain>
    </source>
</reference>
<name>A0A212KBP7_9FIRM</name>
<dbReference type="Gene3D" id="3.90.1170.50">
    <property type="entry name" value="Aldehyde oxidase/xanthine dehydrogenase, a/b hammerhead"/>
    <property type="match status" value="1"/>
</dbReference>
<evidence type="ECO:0000256" key="3">
    <source>
        <dbReference type="SAM" id="MobiDB-lite"/>
    </source>
</evidence>
<dbReference type="GO" id="GO:0016491">
    <property type="term" value="F:oxidoreductase activity"/>
    <property type="evidence" value="ECO:0007669"/>
    <property type="project" value="UniProtKB-KW"/>
</dbReference>
<gene>
    <name evidence="5" type="ORF">KL86CLO1_12569</name>
</gene>
<organism evidence="5">
    <name type="scientific">uncultured Eubacteriales bacterium</name>
    <dbReference type="NCBI Taxonomy" id="172733"/>
    <lineage>
        <taxon>Bacteria</taxon>
        <taxon>Bacillati</taxon>
        <taxon>Bacillota</taxon>
        <taxon>Clostridia</taxon>
        <taxon>Eubacteriales</taxon>
        <taxon>environmental samples</taxon>
    </lineage>
</organism>
<evidence type="ECO:0000256" key="2">
    <source>
        <dbReference type="ARBA" id="ARBA00023002"/>
    </source>
</evidence>
<dbReference type="AlphaFoldDB" id="A0A212KBP7"/>
<dbReference type="InterPro" id="IPR037165">
    <property type="entry name" value="AldOxase/xan_DH_Mopterin-bd_sf"/>
</dbReference>
<keyword evidence="1" id="KW-0500">Molybdenum</keyword>
<dbReference type="PANTHER" id="PTHR11908">
    <property type="entry name" value="XANTHINE DEHYDROGENASE"/>
    <property type="match status" value="1"/>
</dbReference>
<feature type="region of interest" description="Disordered" evidence="3">
    <location>
        <begin position="426"/>
        <end position="456"/>
    </location>
</feature>
<proteinExistence type="predicted"/>
<dbReference type="Pfam" id="PF02738">
    <property type="entry name" value="MoCoBD_1"/>
    <property type="match status" value="1"/>
</dbReference>
<dbReference type="Gene3D" id="3.30.365.10">
    <property type="entry name" value="Aldehyde oxidase/xanthine dehydrogenase, molybdopterin binding domain"/>
    <property type="match status" value="4"/>
</dbReference>
<dbReference type="Pfam" id="PF01315">
    <property type="entry name" value="Ald_Xan_dh_C"/>
    <property type="match status" value="1"/>
</dbReference>
<dbReference type="PANTHER" id="PTHR11908:SF132">
    <property type="entry name" value="ALDEHYDE OXIDASE 1-RELATED"/>
    <property type="match status" value="1"/>
</dbReference>
<dbReference type="SUPFAM" id="SSF56003">
    <property type="entry name" value="Molybdenum cofactor-binding domain"/>
    <property type="match status" value="1"/>
</dbReference>
<dbReference type="EMBL" id="FLUN01000001">
    <property type="protein sequence ID" value="SBW09057.1"/>
    <property type="molecule type" value="Genomic_DNA"/>
</dbReference>
<dbReference type="SUPFAM" id="SSF54665">
    <property type="entry name" value="CO dehydrogenase molybdoprotein N-domain-like"/>
    <property type="match status" value="1"/>
</dbReference>
<dbReference type="InterPro" id="IPR016208">
    <property type="entry name" value="Ald_Oxase/xanthine_DH-like"/>
</dbReference>
<keyword evidence="2" id="KW-0560">Oxidoreductase</keyword>
<evidence type="ECO:0000259" key="4">
    <source>
        <dbReference type="SMART" id="SM01008"/>
    </source>
</evidence>
<accession>A0A212KBP7</accession>
<feature type="domain" description="Aldehyde oxidase/xanthine dehydrogenase a/b hammerhead" evidence="4">
    <location>
        <begin position="18"/>
        <end position="122"/>
    </location>
</feature>
<dbReference type="InterPro" id="IPR008274">
    <property type="entry name" value="AldOxase/xan_DH_MoCoBD1"/>
</dbReference>
<sequence>MRTVGTSIQRVDAIKKVSGQAQYVGDLIMPRMLYAQVKRSPYPHAKILRIDTSKAAALPGVRSVITGEYYTKRCGLYLEDKNFLAVGTAKYRGEAVAAVAAETPEIADEACELIEVEYQELPTVTDALEGMRPDAPLIHPDLHTYKVAPIFHPEPYTNISHHYKLRKGDVEEAFKTCDVICENTYCIPHVQHVPLEPHCAVARYELDGKITVWGSIQSPYAVRQALSAAFDIPLHKLRVISPYVGGGFGAKAGTTLEGIIIPLARMNPGRPVKLQYSREDEFENSYVRQGLHCRIKTGINRDGKLQAVKNELVWDGGAYTEYGVNITKAGGWASAGPYNIPNVWTDSYCVYTNHPVGGPYRGFGMCEIHFAIEQNIEEVARQIGMDSAEVRRINGLRPGDATGMGEIMEVSGFHDCLEQVLRDIEFDKPPASPSPTRLRGKGIAAGWKSPSQPTNAGSSAILRMNEDGTFILMTSGQEIGQGSETVLTQIAAEAMNVDPSLISLRFGDTDYTPYEWQTVASRTTYCAGNAVKLACEDLRGKILALAQIKMGAHQRDLDIVDGFVVHKLYPNRKLPLSDFALGLTFPDGSGYGGPAIGVGTYTLENNRNVDHETGMGSHPAAFWTIGFNGAEVEVDIETGHIRVLKMVSCFDAGKVINPVTFTCQSEGAMVQSLGTALFEELKLKDGKVLNKSFVDYKIPTADDAPELVVKYVEHPEPTGPYGARGVGEPLMVPGAPAIANAVYNAIGVRFHRMPITPEEVLKALRERESRKA</sequence>
<dbReference type="SMART" id="SM01008">
    <property type="entry name" value="Ald_Xan_dh_C"/>
    <property type="match status" value="1"/>
</dbReference>
<dbReference type="GO" id="GO:0005506">
    <property type="term" value="F:iron ion binding"/>
    <property type="evidence" value="ECO:0007669"/>
    <property type="project" value="InterPro"/>
</dbReference>
<dbReference type="InterPro" id="IPR046867">
    <property type="entry name" value="AldOxase/xan_DH_MoCoBD2"/>
</dbReference>
<dbReference type="InterPro" id="IPR036856">
    <property type="entry name" value="Ald_Oxase/Xan_DH_a/b_sf"/>
</dbReference>
<evidence type="ECO:0000256" key="1">
    <source>
        <dbReference type="ARBA" id="ARBA00022505"/>
    </source>
</evidence>